<dbReference type="InterPro" id="IPR058974">
    <property type="entry name" value="RE_BanI/HgiCI_N"/>
</dbReference>
<gene>
    <name evidence="3" type="ORF">NIES46_43330</name>
</gene>
<comment type="caution">
    <text evidence="3">The sequence shown here is derived from an EMBL/GenBank/DDBJ whole genome shotgun (WGS) entry which is preliminary data.</text>
</comment>
<dbReference type="RefSeq" id="WP_006618017.1">
    <property type="nucleotide sequence ID" value="NZ_BIMW01000177.1"/>
</dbReference>
<evidence type="ECO:0000259" key="1">
    <source>
        <dbReference type="Pfam" id="PF24447"/>
    </source>
</evidence>
<dbReference type="Proteomes" id="UP000326169">
    <property type="component" value="Unassembled WGS sequence"/>
</dbReference>
<organism evidence="3 4">
    <name type="scientific">Limnospira platensis NIES-46</name>
    <dbReference type="NCBI Taxonomy" id="1236695"/>
    <lineage>
        <taxon>Bacteria</taxon>
        <taxon>Bacillati</taxon>
        <taxon>Cyanobacteriota</taxon>
        <taxon>Cyanophyceae</taxon>
        <taxon>Oscillatoriophycideae</taxon>
        <taxon>Oscillatoriales</taxon>
        <taxon>Sirenicapillariaceae</taxon>
        <taxon>Limnospira</taxon>
    </lineage>
</organism>
<dbReference type="EMBL" id="BIMW01000177">
    <property type="protein sequence ID" value="GCE96264.1"/>
    <property type="molecule type" value="Genomic_DNA"/>
</dbReference>
<dbReference type="Pfam" id="PF26568">
    <property type="entry name" value="RE_BanI_C"/>
    <property type="match status" value="1"/>
</dbReference>
<dbReference type="InterPro" id="IPR058973">
    <property type="entry name" value="RE_BanI/HgiCI_C"/>
</dbReference>
<evidence type="ECO:0000259" key="2">
    <source>
        <dbReference type="Pfam" id="PF26568"/>
    </source>
</evidence>
<dbReference type="Pfam" id="PF24447">
    <property type="entry name" value="RE_BanI"/>
    <property type="match status" value="1"/>
</dbReference>
<feature type="domain" description="BanI/HgiCI C-terminal" evidence="2">
    <location>
        <begin position="183"/>
        <end position="341"/>
    </location>
</feature>
<proteinExistence type="predicted"/>
<protein>
    <submittedName>
        <fullName evidence="3">Type II restriction enzyme</fullName>
    </submittedName>
</protein>
<dbReference type="GeneID" id="301685093"/>
<keyword evidence="4" id="KW-1185">Reference proteome</keyword>
<evidence type="ECO:0000313" key="3">
    <source>
        <dbReference type="EMBL" id="GCE96264.1"/>
    </source>
</evidence>
<reference evidence="3 4" key="1">
    <citation type="journal article" date="2019" name="J Genomics">
        <title>The Draft Genome of a Hydrogen-producing Cyanobacterium, Arthrospira platensis NIES-46.</title>
        <authorList>
            <person name="Suzuki S."/>
            <person name="Yamaguchi H."/>
            <person name="Kawachi M."/>
        </authorList>
    </citation>
    <scope>NUCLEOTIDE SEQUENCE [LARGE SCALE GENOMIC DNA]</scope>
    <source>
        <strain evidence="3 4">NIES-46</strain>
    </source>
</reference>
<accession>A0A5M3T9W3</accession>
<evidence type="ECO:0000313" key="4">
    <source>
        <dbReference type="Proteomes" id="UP000326169"/>
    </source>
</evidence>
<sequence length="348" mass="39974">MVQKRTIEELHQSASLFWPEFLVQQQLKQSIIPVLIETQQQFLSILALELENPLDIFTALEISKLSANLFLKHLLILADFGGEKLQRLNQEFHLLFPDGQLEYVWNNTQFCYRFQALPISGILSNQKLNISSQKSLFKKHALSEVYKDIIVVILFAGDSTNTKISGIFKTWGCQIGELMGKYDELSEFISQRYIYLSRITAGAKSNDLGQLLQRHIYKYLAKKLNHKDIDINLNSTIPGVSHKQIGKRETNFDIVLNKGEKYIAIEISFQETTNSTIERKAGQAKSRFEQIDGLGNKIIYIIDGVGNFQRQSALNTIDEYSHLLLVFSESELNYLNHFILDFIENENC</sequence>
<name>A0A5M3T9W3_LIMPL</name>
<feature type="domain" description="BanI/HgiCI N-terminal" evidence="1">
    <location>
        <begin position="17"/>
        <end position="180"/>
    </location>
</feature>